<dbReference type="HAMAP" id="MF_01398">
    <property type="entry name" value="ATP_synth_b_bprime"/>
    <property type="match status" value="1"/>
</dbReference>
<keyword evidence="7 14" id="KW-0375">Hydrogen ion transport</keyword>
<evidence type="ECO:0000256" key="3">
    <source>
        <dbReference type="ARBA" id="ARBA00022448"/>
    </source>
</evidence>
<evidence type="ECO:0000256" key="14">
    <source>
        <dbReference type="HAMAP-Rule" id="MF_01398"/>
    </source>
</evidence>
<keyword evidence="18" id="KW-1185">Reference proteome</keyword>
<dbReference type="PANTHER" id="PTHR33445">
    <property type="entry name" value="ATP SYNTHASE SUBUNIT B', CHLOROPLASTIC"/>
    <property type="match status" value="1"/>
</dbReference>
<dbReference type="GO" id="GO:0045259">
    <property type="term" value="C:proton-transporting ATP synthase complex"/>
    <property type="evidence" value="ECO:0007669"/>
    <property type="project" value="UniProtKB-KW"/>
</dbReference>
<sequence>MDLAQENFLIPNGTFFVVLIIFVIVLVVVGKLVVPPIRKVLEEREQLVHQTHLDHRDATKSFEDAESEYRTALKGARVEATGIRDEARAKGTEQLEEMRGRATEASDAVQRETSEQLAAEGQRAASEAHAELGRLASGLASRVLGFDVASDPKLSASVDRISAKEDEKSGTVG</sequence>
<keyword evidence="9 14" id="KW-0406">Ion transport</keyword>
<dbReference type="EMBL" id="QJSP01000021">
    <property type="protein sequence ID" value="PYE12644.1"/>
    <property type="molecule type" value="Genomic_DNA"/>
</dbReference>
<comment type="caution">
    <text evidence="17">The sequence shown here is derived from an EMBL/GenBank/DDBJ whole genome shotgun (WGS) entry which is preliminary data.</text>
</comment>
<accession>A0A318RBU4</accession>
<name>A0A318RBU4_WILLI</name>
<dbReference type="GO" id="GO:0005886">
    <property type="term" value="C:plasma membrane"/>
    <property type="evidence" value="ECO:0007669"/>
    <property type="project" value="UniProtKB-SubCell"/>
</dbReference>
<evidence type="ECO:0000256" key="12">
    <source>
        <dbReference type="ARBA" id="ARBA00025198"/>
    </source>
</evidence>
<evidence type="ECO:0000313" key="18">
    <source>
        <dbReference type="Proteomes" id="UP000247591"/>
    </source>
</evidence>
<evidence type="ECO:0000256" key="1">
    <source>
        <dbReference type="ARBA" id="ARBA00004162"/>
    </source>
</evidence>
<keyword evidence="8 14" id="KW-1133">Transmembrane helix</keyword>
<comment type="subcellular location">
    <subcellularLocation>
        <location evidence="1 14">Cell membrane</location>
        <topology evidence="1 14">Single-pass membrane protein</topology>
    </subcellularLocation>
</comment>
<evidence type="ECO:0000256" key="2">
    <source>
        <dbReference type="ARBA" id="ARBA00005513"/>
    </source>
</evidence>
<dbReference type="OrthoDB" id="5242917at2"/>
<comment type="function">
    <text evidence="12 14">F(1)F(0) ATP synthase produces ATP from ADP in the presence of a proton or sodium gradient. F-type ATPases consist of two structural domains, F(1) containing the extramembraneous catalytic core and F(0) containing the membrane proton channel, linked together by a central stalk and a peripheral stalk. During catalysis, ATP synthesis in the catalytic domain of F(1) is coupled via a rotary mechanism of the central stalk subunits to proton translocation.</text>
</comment>
<evidence type="ECO:0000256" key="9">
    <source>
        <dbReference type="ARBA" id="ARBA00023065"/>
    </source>
</evidence>
<feature type="transmembrane region" description="Helical" evidence="14">
    <location>
        <begin position="15"/>
        <end position="34"/>
    </location>
</feature>
<evidence type="ECO:0000256" key="10">
    <source>
        <dbReference type="ARBA" id="ARBA00023136"/>
    </source>
</evidence>
<keyword evidence="4 14" id="KW-1003">Cell membrane</keyword>
<dbReference type="InterPro" id="IPR028987">
    <property type="entry name" value="ATP_synth_B-like_membr_sf"/>
</dbReference>
<comment type="function">
    <text evidence="14">Component of the F(0) channel, it forms part of the peripheral stalk, linking F(1) to F(0).</text>
</comment>
<keyword evidence="6 14" id="KW-0812">Transmembrane</keyword>
<gene>
    <name evidence="14" type="primary">atpF</name>
    <name evidence="17" type="ORF">DFR67_12175</name>
</gene>
<protein>
    <recommendedName>
        <fullName evidence="14">ATP synthase subunit b</fullName>
    </recommendedName>
    <alternativeName>
        <fullName evidence="14">ATP synthase F(0) sector subunit b</fullName>
    </alternativeName>
    <alternativeName>
        <fullName evidence="14">ATPase subunit I</fullName>
    </alternativeName>
    <alternativeName>
        <fullName evidence="14">F-type ATPase subunit b</fullName>
        <shortName evidence="14">F-ATPase subunit b</shortName>
    </alternativeName>
</protein>
<evidence type="ECO:0000256" key="16">
    <source>
        <dbReference type="SAM" id="MobiDB-lite"/>
    </source>
</evidence>
<dbReference type="SUPFAM" id="SSF81573">
    <property type="entry name" value="F1F0 ATP synthase subunit B, membrane domain"/>
    <property type="match status" value="1"/>
</dbReference>
<evidence type="ECO:0000256" key="7">
    <source>
        <dbReference type="ARBA" id="ARBA00022781"/>
    </source>
</evidence>
<dbReference type="Pfam" id="PF00430">
    <property type="entry name" value="ATP-synt_B"/>
    <property type="match status" value="1"/>
</dbReference>
<dbReference type="InterPro" id="IPR050059">
    <property type="entry name" value="ATP_synthase_B_chain"/>
</dbReference>
<evidence type="ECO:0000256" key="8">
    <source>
        <dbReference type="ARBA" id="ARBA00022989"/>
    </source>
</evidence>
<organism evidence="17 18">
    <name type="scientific">Williamsia limnetica</name>
    <dbReference type="NCBI Taxonomy" id="882452"/>
    <lineage>
        <taxon>Bacteria</taxon>
        <taxon>Bacillati</taxon>
        <taxon>Actinomycetota</taxon>
        <taxon>Actinomycetes</taxon>
        <taxon>Mycobacteriales</taxon>
        <taxon>Nocardiaceae</taxon>
        <taxon>Williamsia</taxon>
    </lineage>
</organism>
<comment type="subunit">
    <text evidence="13 14">F-type ATPases have 2 components, F(1) - the catalytic core - and F(0) - the membrane proton channel. F(1) has five subunits: alpha(3), beta(3), gamma(1), delta(1), epsilon(1). F(0) has three main subunits: a(1), b(2) and c(10-14). The alpha and beta chains form an alternating ring which encloses part of the gamma chain. F(1) is attached to F(0) by a central stalk formed by the gamma and epsilon chains, while a peripheral stalk is formed by the delta and b chains.</text>
</comment>
<evidence type="ECO:0000256" key="13">
    <source>
        <dbReference type="ARBA" id="ARBA00025830"/>
    </source>
</evidence>
<dbReference type="GO" id="GO:0046933">
    <property type="term" value="F:proton-transporting ATP synthase activity, rotational mechanism"/>
    <property type="evidence" value="ECO:0007669"/>
    <property type="project" value="UniProtKB-UniRule"/>
</dbReference>
<evidence type="ECO:0000256" key="6">
    <source>
        <dbReference type="ARBA" id="ARBA00022692"/>
    </source>
</evidence>
<feature type="region of interest" description="Disordered" evidence="16">
    <location>
        <begin position="83"/>
        <end position="125"/>
    </location>
</feature>
<dbReference type="CDD" id="cd06503">
    <property type="entry name" value="ATP-synt_Fo_b"/>
    <property type="match status" value="1"/>
</dbReference>
<dbReference type="PANTHER" id="PTHR33445:SF1">
    <property type="entry name" value="ATP SYNTHASE SUBUNIT B"/>
    <property type="match status" value="1"/>
</dbReference>
<dbReference type="Proteomes" id="UP000247591">
    <property type="component" value="Unassembled WGS sequence"/>
</dbReference>
<reference evidence="17 18" key="1">
    <citation type="submission" date="2018-06" db="EMBL/GenBank/DDBJ databases">
        <title>Genomic Encyclopedia of Type Strains, Phase IV (KMG-IV): sequencing the most valuable type-strain genomes for metagenomic binning, comparative biology and taxonomic classification.</title>
        <authorList>
            <person name="Goeker M."/>
        </authorList>
    </citation>
    <scope>NUCLEOTIDE SEQUENCE [LARGE SCALE GENOMIC DNA]</scope>
    <source>
        <strain evidence="17 18">DSM 45521</strain>
    </source>
</reference>
<keyword evidence="11 14" id="KW-0066">ATP synthesis</keyword>
<dbReference type="NCBIfam" id="NF004412">
    <property type="entry name" value="PRK05759.1-3"/>
    <property type="match status" value="1"/>
</dbReference>
<dbReference type="InterPro" id="IPR002146">
    <property type="entry name" value="ATP_synth_b/b'su_bac/chlpt"/>
</dbReference>
<feature type="compositionally biased region" description="Basic and acidic residues" evidence="16">
    <location>
        <begin position="83"/>
        <end position="114"/>
    </location>
</feature>
<dbReference type="RefSeq" id="WP_110472417.1">
    <property type="nucleotide sequence ID" value="NZ_QJSP01000021.1"/>
</dbReference>
<keyword evidence="5 14" id="KW-0138">CF(0)</keyword>
<keyword evidence="10 14" id="KW-0472">Membrane</keyword>
<evidence type="ECO:0000256" key="4">
    <source>
        <dbReference type="ARBA" id="ARBA00022475"/>
    </source>
</evidence>
<evidence type="ECO:0000256" key="11">
    <source>
        <dbReference type="ARBA" id="ARBA00023310"/>
    </source>
</evidence>
<dbReference type="AlphaFoldDB" id="A0A318RBU4"/>
<keyword evidence="3 14" id="KW-0813">Transport</keyword>
<evidence type="ECO:0000313" key="17">
    <source>
        <dbReference type="EMBL" id="PYE12644.1"/>
    </source>
</evidence>
<evidence type="ECO:0000256" key="5">
    <source>
        <dbReference type="ARBA" id="ARBA00022547"/>
    </source>
</evidence>
<dbReference type="GO" id="GO:0046961">
    <property type="term" value="F:proton-transporting ATPase activity, rotational mechanism"/>
    <property type="evidence" value="ECO:0007669"/>
    <property type="project" value="TreeGrafter"/>
</dbReference>
<proteinExistence type="inferred from homology"/>
<comment type="similarity">
    <text evidence="2 14 15">Belongs to the ATPase B chain family.</text>
</comment>
<evidence type="ECO:0000256" key="15">
    <source>
        <dbReference type="RuleBase" id="RU003848"/>
    </source>
</evidence>